<accession>A0A1W0X4A9</accession>
<organism evidence="2 3">
    <name type="scientific">Hypsibius exemplaris</name>
    <name type="common">Freshwater tardigrade</name>
    <dbReference type="NCBI Taxonomy" id="2072580"/>
    <lineage>
        <taxon>Eukaryota</taxon>
        <taxon>Metazoa</taxon>
        <taxon>Ecdysozoa</taxon>
        <taxon>Tardigrada</taxon>
        <taxon>Eutardigrada</taxon>
        <taxon>Parachela</taxon>
        <taxon>Hypsibioidea</taxon>
        <taxon>Hypsibiidae</taxon>
        <taxon>Hypsibius</taxon>
    </lineage>
</organism>
<proteinExistence type="predicted"/>
<evidence type="ECO:0000313" key="3">
    <source>
        <dbReference type="Proteomes" id="UP000192578"/>
    </source>
</evidence>
<dbReference type="Proteomes" id="UP000192578">
    <property type="component" value="Unassembled WGS sequence"/>
</dbReference>
<gene>
    <name evidence="2" type="ORF">BV898_03813</name>
</gene>
<evidence type="ECO:0000256" key="1">
    <source>
        <dbReference type="SAM" id="MobiDB-lite"/>
    </source>
</evidence>
<dbReference type="OrthoDB" id="18648at2759"/>
<keyword evidence="3" id="KW-1185">Reference proteome</keyword>
<evidence type="ECO:0000313" key="2">
    <source>
        <dbReference type="EMBL" id="OQV22313.1"/>
    </source>
</evidence>
<dbReference type="AlphaFoldDB" id="A0A1W0X4A9"/>
<sequence>MGRVHGSAWASSSPITATHKATKASSSAIPSENTESRKTRGINSLLLIVTETCRTNRSNSPDFVGRFEAVLAAHRRWLEGCSAAPSGTQRLEESHGQDAGAHLRYNINPRCIIKKFLR</sequence>
<name>A0A1W0X4A9_HYPEX</name>
<feature type="compositionally biased region" description="Low complexity" evidence="1">
    <location>
        <begin position="16"/>
        <end position="28"/>
    </location>
</feature>
<reference evidence="3" key="1">
    <citation type="submission" date="2017-01" db="EMBL/GenBank/DDBJ databases">
        <title>Comparative genomics of anhydrobiosis in the tardigrade Hypsibius dujardini.</title>
        <authorList>
            <person name="Yoshida Y."/>
            <person name="Koutsovoulos G."/>
            <person name="Laetsch D."/>
            <person name="Stevens L."/>
            <person name="Kumar S."/>
            <person name="Horikawa D."/>
            <person name="Ishino K."/>
            <person name="Komine S."/>
            <person name="Tomita M."/>
            <person name="Blaxter M."/>
            <person name="Arakawa K."/>
        </authorList>
    </citation>
    <scope>NUCLEOTIDE SEQUENCE [LARGE SCALE GENOMIC DNA]</scope>
    <source>
        <strain evidence="3">Z151</strain>
    </source>
</reference>
<comment type="caution">
    <text evidence="2">The sequence shown here is derived from an EMBL/GenBank/DDBJ whole genome shotgun (WGS) entry which is preliminary data.</text>
</comment>
<feature type="region of interest" description="Disordered" evidence="1">
    <location>
        <begin position="1"/>
        <end position="40"/>
    </location>
</feature>
<dbReference type="EMBL" id="MTYJ01000018">
    <property type="protein sequence ID" value="OQV22313.1"/>
    <property type="molecule type" value="Genomic_DNA"/>
</dbReference>
<protein>
    <submittedName>
        <fullName evidence="2">Uncharacterized protein</fullName>
    </submittedName>
</protein>